<evidence type="ECO:0000313" key="7">
    <source>
        <dbReference type="Proteomes" id="UP001529510"/>
    </source>
</evidence>
<dbReference type="InterPro" id="IPR000203">
    <property type="entry name" value="GPS"/>
</dbReference>
<evidence type="ECO:0000313" key="6">
    <source>
        <dbReference type="EMBL" id="KAL0202825.1"/>
    </source>
</evidence>
<evidence type="ECO:0000256" key="4">
    <source>
        <dbReference type="ARBA" id="ARBA00022989"/>
    </source>
</evidence>
<sequence>SYDTTRDHFINVSTGCAADDPDLIRLEVAVFTESAKQWRTDGMDPLPETSMGRAVCRTHHLTAFAASLFVPPDAVSFIIP</sequence>
<organism evidence="6 7">
    <name type="scientific">Cirrhinus mrigala</name>
    <name type="common">Mrigala</name>
    <dbReference type="NCBI Taxonomy" id="683832"/>
    <lineage>
        <taxon>Eukaryota</taxon>
        <taxon>Metazoa</taxon>
        <taxon>Chordata</taxon>
        <taxon>Craniata</taxon>
        <taxon>Vertebrata</taxon>
        <taxon>Euteleostomi</taxon>
        <taxon>Actinopterygii</taxon>
        <taxon>Neopterygii</taxon>
        <taxon>Teleostei</taxon>
        <taxon>Ostariophysi</taxon>
        <taxon>Cypriniformes</taxon>
        <taxon>Cyprinidae</taxon>
        <taxon>Labeoninae</taxon>
        <taxon>Labeonini</taxon>
        <taxon>Cirrhinus</taxon>
    </lineage>
</organism>
<proteinExistence type="predicted"/>
<reference evidence="6 7" key="1">
    <citation type="submission" date="2024-05" db="EMBL/GenBank/DDBJ databases">
        <title>Genome sequencing and assembly of Indian major carp, Cirrhinus mrigala (Hamilton, 1822).</title>
        <authorList>
            <person name="Mohindra V."/>
            <person name="Chowdhury L.M."/>
            <person name="Lal K."/>
            <person name="Jena J.K."/>
        </authorList>
    </citation>
    <scope>NUCLEOTIDE SEQUENCE [LARGE SCALE GENOMIC DNA]</scope>
    <source>
        <strain evidence="6">CM1030</strain>
        <tissue evidence="6">Blood</tissue>
    </source>
</reference>
<comment type="subcellular location">
    <subcellularLocation>
        <location evidence="1">Membrane</location>
    </subcellularLocation>
</comment>
<protein>
    <submittedName>
        <fullName evidence="6">Uncharacterized protein</fullName>
    </submittedName>
</protein>
<evidence type="ECO:0000256" key="5">
    <source>
        <dbReference type="ARBA" id="ARBA00023136"/>
    </source>
</evidence>
<dbReference type="PANTHER" id="PTHR46730:SF3">
    <property type="entry name" value="POLYCYSTIN-1"/>
    <property type="match status" value="1"/>
</dbReference>
<evidence type="ECO:0000256" key="3">
    <source>
        <dbReference type="ARBA" id="ARBA00022737"/>
    </source>
</evidence>
<dbReference type="EMBL" id="JAMKFB020000001">
    <property type="protein sequence ID" value="KAL0202825.1"/>
    <property type="molecule type" value="Genomic_DNA"/>
</dbReference>
<keyword evidence="7" id="KW-1185">Reference proteome</keyword>
<accession>A0ABD0RXG4</accession>
<feature type="non-terminal residue" evidence="6">
    <location>
        <position position="1"/>
    </location>
</feature>
<gene>
    <name evidence="6" type="ORF">M9458_000843</name>
</gene>
<name>A0ABD0RXG4_CIRMR</name>
<dbReference type="AlphaFoldDB" id="A0ABD0RXG4"/>
<dbReference type="GO" id="GO:0016020">
    <property type="term" value="C:membrane"/>
    <property type="evidence" value="ECO:0007669"/>
    <property type="project" value="UniProtKB-SubCell"/>
</dbReference>
<feature type="non-terminal residue" evidence="6">
    <location>
        <position position="80"/>
    </location>
</feature>
<keyword evidence="5" id="KW-0472">Membrane</keyword>
<dbReference type="Proteomes" id="UP001529510">
    <property type="component" value="Unassembled WGS sequence"/>
</dbReference>
<dbReference type="PANTHER" id="PTHR46730">
    <property type="entry name" value="POLYCYSTIN-1"/>
    <property type="match status" value="1"/>
</dbReference>
<keyword evidence="2" id="KW-0812">Transmembrane</keyword>
<evidence type="ECO:0000256" key="1">
    <source>
        <dbReference type="ARBA" id="ARBA00004370"/>
    </source>
</evidence>
<keyword evidence="3" id="KW-0677">Repeat</keyword>
<comment type="caution">
    <text evidence="6">The sequence shown here is derived from an EMBL/GenBank/DDBJ whole genome shotgun (WGS) entry which is preliminary data.</text>
</comment>
<keyword evidence="4" id="KW-1133">Transmembrane helix</keyword>
<evidence type="ECO:0000256" key="2">
    <source>
        <dbReference type="ARBA" id="ARBA00022692"/>
    </source>
</evidence>
<dbReference type="SMART" id="SM00303">
    <property type="entry name" value="GPS"/>
    <property type="match status" value="1"/>
</dbReference>